<name>A0A6B2LEX7_9EUKA</name>
<dbReference type="GO" id="GO:0005085">
    <property type="term" value="F:guanyl-nucleotide exchange factor activity"/>
    <property type="evidence" value="ECO:0007669"/>
    <property type="project" value="TreeGrafter"/>
</dbReference>
<feature type="domain" description="Phorbol-ester/DAG-type" evidence="3">
    <location>
        <begin position="1"/>
        <end position="45"/>
    </location>
</feature>
<dbReference type="Pfam" id="PF00130">
    <property type="entry name" value="C1_1"/>
    <property type="match status" value="1"/>
</dbReference>
<protein>
    <recommendedName>
        <fullName evidence="3">Phorbol-ester/DAG-type domain-containing protein</fullName>
    </recommendedName>
</protein>
<evidence type="ECO:0000313" key="4">
    <source>
        <dbReference type="EMBL" id="NDV35440.1"/>
    </source>
</evidence>
<dbReference type="PANTHER" id="PTHR45818:SF3">
    <property type="entry name" value="PROTEIN VAV"/>
    <property type="match status" value="1"/>
</dbReference>
<dbReference type="Gene3D" id="3.30.60.20">
    <property type="match status" value="1"/>
</dbReference>
<dbReference type="SMART" id="SM00109">
    <property type="entry name" value="C1"/>
    <property type="match status" value="1"/>
</dbReference>
<dbReference type="SUPFAM" id="SSF57889">
    <property type="entry name" value="Cysteine-rich domain"/>
    <property type="match status" value="1"/>
</dbReference>
<evidence type="ECO:0000256" key="1">
    <source>
        <dbReference type="ARBA" id="ARBA00022723"/>
    </source>
</evidence>
<reference evidence="4" key="1">
    <citation type="journal article" date="2020" name="J. Eukaryot. Microbiol.">
        <title>De novo Sequencing, Assembly and Annotation of the Transcriptome for the Free-Living Testate Amoeba Arcella intermedia.</title>
        <authorList>
            <person name="Ribeiro G.M."/>
            <person name="Porfirio-Sousa A.L."/>
            <person name="Maurer-Alcala X.X."/>
            <person name="Katz L.A."/>
            <person name="Lahr D.J.G."/>
        </authorList>
    </citation>
    <scope>NUCLEOTIDE SEQUENCE</scope>
</reference>
<evidence type="ECO:0000259" key="3">
    <source>
        <dbReference type="PROSITE" id="PS50081"/>
    </source>
</evidence>
<evidence type="ECO:0000256" key="2">
    <source>
        <dbReference type="ARBA" id="ARBA00022833"/>
    </source>
</evidence>
<dbReference type="GO" id="GO:0005737">
    <property type="term" value="C:cytoplasm"/>
    <property type="evidence" value="ECO:0007669"/>
    <property type="project" value="TreeGrafter"/>
</dbReference>
<dbReference type="EMBL" id="GIBP01006471">
    <property type="protein sequence ID" value="NDV35440.1"/>
    <property type="molecule type" value="Transcribed_RNA"/>
</dbReference>
<dbReference type="GO" id="GO:0046872">
    <property type="term" value="F:metal ion binding"/>
    <property type="evidence" value="ECO:0007669"/>
    <property type="project" value="UniProtKB-KW"/>
</dbReference>
<dbReference type="GO" id="GO:0016477">
    <property type="term" value="P:cell migration"/>
    <property type="evidence" value="ECO:0007669"/>
    <property type="project" value="TreeGrafter"/>
</dbReference>
<proteinExistence type="predicted"/>
<dbReference type="AlphaFoldDB" id="A0A6B2LEX7"/>
<keyword evidence="2" id="KW-0862">Zinc</keyword>
<organism evidence="4">
    <name type="scientific">Arcella intermedia</name>
    <dbReference type="NCBI Taxonomy" id="1963864"/>
    <lineage>
        <taxon>Eukaryota</taxon>
        <taxon>Amoebozoa</taxon>
        <taxon>Tubulinea</taxon>
        <taxon>Elardia</taxon>
        <taxon>Arcellinida</taxon>
        <taxon>Sphaerothecina</taxon>
        <taxon>Arcellidae</taxon>
        <taxon>Arcella</taxon>
    </lineage>
</organism>
<dbReference type="InterPro" id="IPR002219">
    <property type="entry name" value="PKC_DAG/PE"/>
</dbReference>
<accession>A0A6B2LEX7</accession>
<keyword evidence="1" id="KW-0479">Metal-binding</keyword>
<dbReference type="InterPro" id="IPR046349">
    <property type="entry name" value="C1-like_sf"/>
</dbReference>
<dbReference type="PANTHER" id="PTHR45818">
    <property type="entry name" value="PROTEIN VAV"/>
    <property type="match status" value="1"/>
</dbReference>
<dbReference type="PROSITE" id="PS50081">
    <property type="entry name" value="ZF_DAG_PE_2"/>
    <property type="match status" value="1"/>
</dbReference>
<sequence length="248" mass="28459">MTTFTHPVWCDLCDKFIWGLTEQGYKCKGCDMVSHKKCRTTSIQCGAAKKAKKERGGMGSGEVLLEAKQVEEAKKSGLYRVEVTGTVPSPHWYYHEGDLWWPYEDTLGERIEELYKKSLSKGESKAVLDDVTFKFDKMKSEKDGASKFKWICRGTWFYSDDQNILRPYSTDIGNKLETLFQQYSSKQQLDTATFEMLVDEKPVKMVVSVPDSNLEQFKEMRVGGGNEERVVFRGYKGKVLVKCNMELI</sequence>